<evidence type="ECO:0000313" key="2">
    <source>
        <dbReference type="EMBL" id="EXJ88150.1"/>
    </source>
</evidence>
<proteinExistence type="predicted"/>
<comment type="caution">
    <text evidence="2">The sequence shown here is derived from an EMBL/GenBank/DDBJ whole genome shotgun (WGS) entry which is preliminary data.</text>
</comment>
<accession>W9YEQ0</accession>
<feature type="region of interest" description="Disordered" evidence="1">
    <location>
        <begin position="279"/>
        <end position="302"/>
    </location>
</feature>
<evidence type="ECO:0000256" key="1">
    <source>
        <dbReference type="SAM" id="MobiDB-lite"/>
    </source>
</evidence>
<feature type="region of interest" description="Disordered" evidence="1">
    <location>
        <begin position="102"/>
        <end position="131"/>
    </location>
</feature>
<organism evidence="2 3">
    <name type="scientific">Capronia coronata CBS 617.96</name>
    <dbReference type="NCBI Taxonomy" id="1182541"/>
    <lineage>
        <taxon>Eukaryota</taxon>
        <taxon>Fungi</taxon>
        <taxon>Dikarya</taxon>
        <taxon>Ascomycota</taxon>
        <taxon>Pezizomycotina</taxon>
        <taxon>Eurotiomycetes</taxon>
        <taxon>Chaetothyriomycetidae</taxon>
        <taxon>Chaetothyriales</taxon>
        <taxon>Herpotrichiellaceae</taxon>
        <taxon>Capronia</taxon>
    </lineage>
</organism>
<dbReference type="GeneID" id="19159955"/>
<dbReference type="HOGENOM" id="CLU_541850_0_0_1"/>
<dbReference type="EMBL" id="AMWN01000004">
    <property type="protein sequence ID" value="EXJ88150.1"/>
    <property type="molecule type" value="Genomic_DNA"/>
</dbReference>
<dbReference type="Proteomes" id="UP000019484">
    <property type="component" value="Unassembled WGS sequence"/>
</dbReference>
<sequence length="488" mass="55776">MSDIGVSEYVILNEVLPSHDSPENKGNPDLELPVVPGHAVLFKGSEFAASNVSIPSSTQQERANNSESLSEKEQETMSALAASIAQTKVTGCSNASAPAIQSGTAKQGIDSHPTRIAEQDQGSLGDWRTEEQSDEQSYTSILWQADIDRHVQHLDAVRAAFQNLDIEMRNWKMGRRTESNIMPPAVGVCINTFFRHCDSYRQTISISDIDAPGPLKDLDLAERTDQPLFQRERSETAPGTIDTSHMEGDWKNEYLQVVEEIEEIEQQEEEVRVELHQLQFQGEDETDPDVTSEREALNRRQQELQHQHGLAVLRYQNLYALELSADEADSDYFTAPSRQQHSEYELVPLRSGPRVEEVSASGWKVYSDTRSEPVGASTMSRYDMEPSDAQNILREGASVSDLRRRKRELFDDMEFCDMLIKDKRHEYEQIKSEEDKRKKAKYPMPEEDVRFLETYDQKMISLRKKWETDKRAVEQIDEQLMAWQNQTP</sequence>
<gene>
    <name evidence="2" type="ORF">A1O1_05078</name>
</gene>
<feature type="compositionally biased region" description="Polar residues" evidence="1">
    <location>
        <begin position="51"/>
        <end position="68"/>
    </location>
</feature>
<protein>
    <submittedName>
        <fullName evidence="2">Uncharacterized protein</fullName>
    </submittedName>
</protein>
<reference evidence="2 3" key="1">
    <citation type="submission" date="2013-03" db="EMBL/GenBank/DDBJ databases">
        <title>The Genome Sequence of Capronia coronata CBS 617.96.</title>
        <authorList>
            <consortium name="The Broad Institute Genomics Platform"/>
            <person name="Cuomo C."/>
            <person name="de Hoog S."/>
            <person name="Gorbushina A."/>
            <person name="Walker B."/>
            <person name="Young S.K."/>
            <person name="Zeng Q."/>
            <person name="Gargeya S."/>
            <person name="Fitzgerald M."/>
            <person name="Haas B."/>
            <person name="Abouelleil A."/>
            <person name="Allen A.W."/>
            <person name="Alvarado L."/>
            <person name="Arachchi H.M."/>
            <person name="Berlin A.M."/>
            <person name="Chapman S.B."/>
            <person name="Gainer-Dewar J."/>
            <person name="Goldberg J."/>
            <person name="Griggs A."/>
            <person name="Gujja S."/>
            <person name="Hansen M."/>
            <person name="Howarth C."/>
            <person name="Imamovic A."/>
            <person name="Ireland A."/>
            <person name="Larimer J."/>
            <person name="McCowan C."/>
            <person name="Murphy C."/>
            <person name="Pearson M."/>
            <person name="Poon T.W."/>
            <person name="Priest M."/>
            <person name="Roberts A."/>
            <person name="Saif S."/>
            <person name="Shea T."/>
            <person name="Sisk P."/>
            <person name="Sykes S."/>
            <person name="Wortman J."/>
            <person name="Nusbaum C."/>
            <person name="Birren B."/>
        </authorList>
    </citation>
    <scope>NUCLEOTIDE SEQUENCE [LARGE SCALE GENOMIC DNA]</scope>
    <source>
        <strain evidence="2 3">CBS 617.96</strain>
    </source>
</reference>
<feature type="compositionally biased region" description="Basic and acidic residues" evidence="1">
    <location>
        <begin position="291"/>
        <end position="302"/>
    </location>
</feature>
<name>W9YEQ0_9EURO</name>
<evidence type="ECO:0000313" key="3">
    <source>
        <dbReference type="Proteomes" id="UP000019484"/>
    </source>
</evidence>
<dbReference type="RefSeq" id="XP_007724156.1">
    <property type="nucleotide sequence ID" value="XM_007725966.1"/>
</dbReference>
<feature type="region of interest" description="Disordered" evidence="1">
    <location>
        <begin position="51"/>
        <end position="77"/>
    </location>
</feature>
<dbReference type="OrthoDB" id="10492710at2759"/>
<keyword evidence="3" id="KW-1185">Reference proteome</keyword>
<dbReference type="AlphaFoldDB" id="W9YEQ0"/>